<comment type="caution">
    <text evidence="1">The sequence shown here is derived from an EMBL/GenBank/DDBJ whole genome shotgun (WGS) entry which is preliminary data.</text>
</comment>
<dbReference type="RefSeq" id="WP_156524878.1">
    <property type="nucleotide sequence ID" value="NZ_QQBC01000001.1"/>
</dbReference>
<keyword evidence="2" id="KW-1185">Reference proteome</keyword>
<reference evidence="1 2" key="1">
    <citation type="submission" date="2018-07" db="EMBL/GenBank/DDBJ databases">
        <title>Genomic Encyclopedia of Type Strains, Phase IV (KMG-IV): sequencing the most valuable type-strain genomes for metagenomic binning, comparative biology and taxonomic classification.</title>
        <authorList>
            <person name="Goeker M."/>
        </authorList>
    </citation>
    <scope>NUCLEOTIDE SEQUENCE [LARGE SCALE GENOMIC DNA]</scope>
    <source>
        <strain evidence="1 2">DSM 44290</strain>
    </source>
</reference>
<evidence type="ECO:0000313" key="1">
    <source>
        <dbReference type="EMBL" id="RDI69428.1"/>
    </source>
</evidence>
<dbReference type="Proteomes" id="UP000254869">
    <property type="component" value="Unassembled WGS sequence"/>
</dbReference>
<dbReference type="EMBL" id="QQBC01000001">
    <property type="protein sequence ID" value="RDI69428.1"/>
    <property type="molecule type" value="Genomic_DNA"/>
</dbReference>
<dbReference type="AlphaFoldDB" id="A0A370IFC5"/>
<evidence type="ECO:0000313" key="2">
    <source>
        <dbReference type="Proteomes" id="UP000254869"/>
    </source>
</evidence>
<gene>
    <name evidence="1" type="ORF">DFR76_101969</name>
</gene>
<name>A0A370IFC5_9NOCA</name>
<proteinExistence type="predicted"/>
<organism evidence="1 2">
    <name type="scientific">Nocardia pseudobrasiliensis</name>
    <dbReference type="NCBI Taxonomy" id="45979"/>
    <lineage>
        <taxon>Bacteria</taxon>
        <taxon>Bacillati</taxon>
        <taxon>Actinomycetota</taxon>
        <taxon>Actinomycetes</taxon>
        <taxon>Mycobacteriales</taxon>
        <taxon>Nocardiaceae</taxon>
        <taxon>Nocardia</taxon>
    </lineage>
</organism>
<sequence>MPDFAVTLSVILGFLACALILRVLANAGNPTEVRVPRDSRPSARAMMDE</sequence>
<accession>A0A370IFC5</accession>
<protein>
    <submittedName>
        <fullName evidence="1">Uncharacterized protein</fullName>
    </submittedName>
</protein>
<dbReference type="STRING" id="1210086.GCA_001613105_00821"/>